<evidence type="ECO:0000256" key="7">
    <source>
        <dbReference type="ARBA" id="ARBA00023288"/>
    </source>
</evidence>
<feature type="domain" description="Copper acquisition factor BIM1-like" evidence="9">
    <location>
        <begin position="18"/>
        <end position="165"/>
    </location>
</feature>
<evidence type="ECO:0000256" key="8">
    <source>
        <dbReference type="SAM" id="SignalP"/>
    </source>
</evidence>
<evidence type="ECO:0000259" key="9">
    <source>
        <dbReference type="Pfam" id="PF20238"/>
    </source>
</evidence>
<keyword evidence="3" id="KW-0336">GPI-anchor</keyword>
<protein>
    <recommendedName>
        <fullName evidence="9">Copper acquisition factor BIM1-like domain-containing protein</fullName>
    </recommendedName>
</protein>
<keyword evidence="6" id="KW-0325">Glycoprotein</keyword>
<gene>
    <name evidence="10" type="ORF">HYFRA_00011129</name>
</gene>
<dbReference type="GO" id="GO:0098552">
    <property type="term" value="C:side of membrane"/>
    <property type="evidence" value="ECO:0007669"/>
    <property type="project" value="UniProtKB-KW"/>
</dbReference>
<organism evidence="10 11">
    <name type="scientific">Hymenoscyphus fraxineus</name>
    <dbReference type="NCBI Taxonomy" id="746836"/>
    <lineage>
        <taxon>Eukaryota</taxon>
        <taxon>Fungi</taxon>
        <taxon>Dikarya</taxon>
        <taxon>Ascomycota</taxon>
        <taxon>Pezizomycotina</taxon>
        <taxon>Leotiomycetes</taxon>
        <taxon>Helotiales</taxon>
        <taxon>Helotiaceae</taxon>
        <taxon>Hymenoscyphus</taxon>
    </lineage>
</organism>
<dbReference type="PANTHER" id="PTHR34992">
    <property type="entry name" value="HYPHAL ANASTAMOSIS-7 PROTEIN"/>
    <property type="match status" value="1"/>
</dbReference>
<evidence type="ECO:0000256" key="6">
    <source>
        <dbReference type="ARBA" id="ARBA00023180"/>
    </source>
</evidence>
<sequence length="216" mass="22224">MLFQLLTSILTFTTVATSHFTLSYPAPRGDPFAEGASELIYPCANITQTPTTPRTPWPLSGGAISVDLHHSWSYLYINLGFGSSNPSFNISLTPELLNVTGSGTFCLPAVKLPFGLVAEEGQEASLQVVTSGDGGGALYNCADVRFVRTADVVTPGEGVCVNGTGVTGVVCADVRFVRTADVVTPGEGVCVNGTGVTGVVVGPSQCSQFSAGCPGV</sequence>
<dbReference type="InterPro" id="IPR046936">
    <property type="entry name" value="BIM1-like"/>
</dbReference>
<dbReference type="Proteomes" id="UP000696280">
    <property type="component" value="Unassembled WGS sequence"/>
</dbReference>
<dbReference type="EMBL" id="CAJVRL010000082">
    <property type="protein sequence ID" value="CAG8958452.1"/>
    <property type="molecule type" value="Genomic_DNA"/>
</dbReference>
<keyword evidence="7" id="KW-0449">Lipoprotein</keyword>
<feature type="signal peptide" evidence="8">
    <location>
        <begin position="1"/>
        <end position="17"/>
    </location>
</feature>
<dbReference type="AlphaFoldDB" id="A0A9N9L7K6"/>
<accession>A0A9N9L7K6</accession>
<reference evidence="10" key="1">
    <citation type="submission" date="2021-07" db="EMBL/GenBank/DDBJ databases">
        <authorList>
            <person name="Durling M."/>
        </authorList>
    </citation>
    <scope>NUCLEOTIDE SEQUENCE</scope>
</reference>
<dbReference type="Pfam" id="PF20238">
    <property type="entry name" value="BIM1-like_dom"/>
    <property type="match status" value="1"/>
</dbReference>
<evidence type="ECO:0000256" key="1">
    <source>
        <dbReference type="ARBA" id="ARBA00004609"/>
    </source>
</evidence>
<keyword evidence="2" id="KW-1003">Cell membrane</keyword>
<dbReference type="OrthoDB" id="5333578at2759"/>
<keyword evidence="11" id="KW-1185">Reference proteome</keyword>
<evidence type="ECO:0000256" key="3">
    <source>
        <dbReference type="ARBA" id="ARBA00022622"/>
    </source>
</evidence>
<dbReference type="InterPro" id="IPR046530">
    <property type="entry name" value="BIM1-like_dom"/>
</dbReference>
<evidence type="ECO:0000256" key="4">
    <source>
        <dbReference type="ARBA" id="ARBA00022729"/>
    </source>
</evidence>
<feature type="chain" id="PRO_5040167563" description="Copper acquisition factor BIM1-like domain-containing protein" evidence="8">
    <location>
        <begin position="18"/>
        <end position="216"/>
    </location>
</feature>
<keyword evidence="5" id="KW-0472">Membrane</keyword>
<dbReference type="CDD" id="cd21176">
    <property type="entry name" value="LPMO_auxiliary-like"/>
    <property type="match status" value="1"/>
</dbReference>
<evidence type="ECO:0000256" key="5">
    <source>
        <dbReference type="ARBA" id="ARBA00023136"/>
    </source>
</evidence>
<dbReference type="PANTHER" id="PTHR34992:SF2">
    <property type="entry name" value="COPPER ACQUISITION FACTOR BIM1-LIKE DOMAIN-CONTAINING PROTEIN"/>
    <property type="match status" value="1"/>
</dbReference>
<keyword evidence="4 8" id="KW-0732">Signal</keyword>
<comment type="caution">
    <text evidence="10">The sequence shown here is derived from an EMBL/GenBank/DDBJ whole genome shotgun (WGS) entry which is preliminary data.</text>
</comment>
<evidence type="ECO:0000313" key="10">
    <source>
        <dbReference type="EMBL" id="CAG8958452.1"/>
    </source>
</evidence>
<evidence type="ECO:0000256" key="2">
    <source>
        <dbReference type="ARBA" id="ARBA00022475"/>
    </source>
</evidence>
<dbReference type="GO" id="GO:0005886">
    <property type="term" value="C:plasma membrane"/>
    <property type="evidence" value="ECO:0007669"/>
    <property type="project" value="UniProtKB-SubCell"/>
</dbReference>
<comment type="subcellular location">
    <subcellularLocation>
        <location evidence="1">Cell membrane</location>
        <topology evidence="1">Lipid-anchor</topology>
        <topology evidence="1">GPI-anchor</topology>
    </subcellularLocation>
</comment>
<evidence type="ECO:0000313" key="11">
    <source>
        <dbReference type="Proteomes" id="UP000696280"/>
    </source>
</evidence>
<name>A0A9N9L7K6_9HELO</name>
<proteinExistence type="predicted"/>